<dbReference type="EMBL" id="JACNFK010000034">
    <property type="protein sequence ID" value="MBC8520186.1"/>
    <property type="molecule type" value="Genomic_DNA"/>
</dbReference>
<protein>
    <recommendedName>
        <fullName evidence="3 10">4-diphosphocytidyl-2-C-methyl-D-erythritol kinase</fullName>
        <shortName evidence="10">CMK</shortName>
        <ecNumber evidence="2 10">2.7.1.148</ecNumber>
    </recommendedName>
    <alternativeName>
        <fullName evidence="9 10">4-(cytidine-5'-diphospho)-2-C-methyl-D-erythritol kinase</fullName>
    </alternativeName>
</protein>
<dbReference type="EC" id="2.7.1.148" evidence="2 10"/>
<dbReference type="SUPFAM" id="SSF54211">
    <property type="entry name" value="Ribosomal protein S5 domain 2-like"/>
    <property type="match status" value="1"/>
</dbReference>
<evidence type="ECO:0000313" key="14">
    <source>
        <dbReference type="Proteomes" id="UP000654401"/>
    </source>
</evidence>
<evidence type="ECO:0000259" key="12">
    <source>
        <dbReference type="Pfam" id="PF08544"/>
    </source>
</evidence>
<keyword evidence="7 10" id="KW-0067">ATP-binding</keyword>
<dbReference type="InterPro" id="IPR014721">
    <property type="entry name" value="Ribsml_uS5_D2-typ_fold_subgr"/>
</dbReference>
<evidence type="ECO:0000313" key="13">
    <source>
        <dbReference type="EMBL" id="MBC8520186.1"/>
    </source>
</evidence>
<comment type="caution">
    <text evidence="13">The sequence shown here is derived from an EMBL/GenBank/DDBJ whole genome shotgun (WGS) entry which is preliminary data.</text>
</comment>
<feature type="domain" description="GHMP kinase C-terminal" evidence="12">
    <location>
        <begin position="205"/>
        <end position="268"/>
    </location>
</feature>
<comment type="similarity">
    <text evidence="1 10">Belongs to the GHMP kinase family. IspE subfamily.</text>
</comment>
<keyword evidence="6 10" id="KW-0418">Kinase</keyword>
<dbReference type="GO" id="GO:0019288">
    <property type="term" value="P:isopentenyl diphosphate biosynthetic process, methylerythritol 4-phosphate pathway"/>
    <property type="evidence" value="ECO:0007669"/>
    <property type="project" value="UniProtKB-UniRule"/>
</dbReference>
<dbReference type="AlphaFoldDB" id="A0A8J6TQL7"/>
<evidence type="ECO:0000256" key="10">
    <source>
        <dbReference type="HAMAP-Rule" id="MF_00061"/>
    </source>
</evidence>
<comment type="pathway">
    <text evidence="10">Isoprenoid biosynthesis; isopentenyl diphosphate biosynthesis via DXP pathway; isopentenyl diphosphate from 1-deoxy-D-xylulose 5-phosphate: step 3/6.</text>
</comment>
<dbReference type="Gene3D" id="3.30.70.890">
    <property type="entry name" value="GHMP kinase, C-terminal domain"/>
    <property type="match status" value="1"/>
</dbReference>
<dbReference type="Gene3D" id="3.30.230.10">
    <property type="match status" value="1"/>
</dbReference>
<dbReference type="InterPro" id="IPR004424">
    <property type="entry name" value="IspE"/>
</dbReference>
<dbReference type="NCBIfam" id="TIGR00154">
    <property type="entry name" value="ispE"/>
    <property type="match status" value="1"/>
</dbReference>
<comment type="function">
    <text evidence="10">Catalyzes the phosphorylation of the position 2 hydroxy group of 4-diphosphocytidyl-2C-methyl-D-erythritol.</text>
</comment>
<comment type="catalytic activity">
    <reaction evidence="10">
        <text>4-CDP-2-C-methyl-D-erythritol + ATP = 4-CDP-2-C-methyl-D-erythritol 2-phosphate + ADP + H(+)</text>
        <dbReference type="Rhea" id="RHEA:18437"/>
        <dbReference type="ChEBI" id="CHEBI:15378"/>
        <dbReference type="ChEBI" id="CHEBI:30616"/>
        <dbReference type="ChEBI" id="CHEBI:57823"/>
        <dbReference type="ChEBI" id="CHEBI:57919"/>
        <dbReference type="ChEBI" id="CHEBI:456216"/>
        <dbReference type="EC" id="2.7.1.148"/>
    </reaction>
</comment>
<accession>A0A8J6TQL7</accession>
<organism evidence="13 14">
    <name type="scientific">Candidatus Thiopontia autotrophica</name>
    <dbReference type="NCBI Taxonomy" id="2841688"/>
    <lineage>
        <taxon>Bacteria</taxon>
        <taxon>Pseudomonadati</taxon>
        <taxon>Pseudomonadota</taxon>
        <taxon>Gammaproteobacteria</taxon>
        <taxon>Candidatus Thiopontia</taxon>
    </lineage>
</organism>
<evidence type="ECO:0000256" key="2">
    <source>
        <dbReference type="ARBA" id="ARBA00012052"/>
    </source>
</evidence>
<feature type="active site" evidence="10">
    <location>
        <position position="139"/>
    </location>
</feature>
<dbReference type="SUPFAM" id="SSF55060">
    <property type="entry name" value="GHMP Kinase, C-terminal domain"/>
    <property type="match status" value="1"/>
</dbReference>
<evidence type="ECO:0000256" key="7">
    <source>
        <dbReference type="ARBA" id="ARBA00022840"/>
    </source>
</evidence>
<feature type="domain" description="GHMP kinase N-terminal" evidence="11">
    <location>
        <begin position="70"/>
        <end position="147"/>
    </location>
</feature>
<evidence type="ECO:0000256" key="1">
    <source>
        <dbReference type="ARBA" id="ARBA00009684"/>
    </source>
</evidence>
<evidence type="ECO:0000256" key="5">
    <source>
        <dbReference type="ARBA" id="ARBA00022741"/>
    </source>
</evidence>
<keyword evidence="4 10" id="KW-0808">Transferase</keyword>
<dbReference type="InterPro" id="IPR020568">
    <property type="entry name" value="Ribosomal_Su5_D2-typ_SF"/>
</dbReference>
<evidence type="ECO:0000256" key="3">
    <source>
        <dbReference type="ARBA" id="ARBA00017473"/>
    </source>
</evidence>
<dbReference type="InterPro" id="IPR006204">
    <property type="entry name" value="GHMP_kinase_N_dom"/>
</dbReference>
<dbReference type="Pfam" id="PF00288">
    <property type="entry name" value="GHMP_kinases_N"/>
    <property type="match status" value="1"/>
</dbReference>
<dbReference type="GO" id="GO:0016114">
    <property type="term" value="P:terpenoid biosynthetic process"/>
    <property type="evidence" value="ECO:0007669"/>
    <property type="project" value="UniProtKB-UniRule"/>
</dbReference>
<proteinExistence type="inferred from homology"/>
<keyword evidence="5 10" id="KW-0547">Nucleotide-binding</keyword>
<keyword evidence="8 10" id="KW-0414">Isoprene biosynthesis</keyword>
<feature type="binding site" evidence="10">
    <location>
        <begin position="97"/>
        <end position="107"/>
    </location>
    <ligand>
        <name>ATP</name>
        <dbReference type="ChEBI" id="CHEBI:30616"/>
    </ligand>
</feature>
<dbReference type="Proteomes" id="UP000654401">
    <property type="component" value="Unassembled WGS sequence"/>
</dbReference>
<gene>
    <name evidence="10 13" type="primary">ispE</name>
    <name evidence="13" type="ORF">H8D24_07260</name>
</gene>
<reference evidence="13 14" key="1">
    <citation type="submission" date="2020-08" db="EMBL/GenBank/DDBJ databases">
        <title>Bridging the membrane lipid divide: bacteria of the FCB group superphylum have the potential to synthesize archaeal ether lipids.</title>
        <authorList>
            <person name="Villanueva L."/>
            <person name="Von Meijenfeldt F.A.B."/>
            <person name="Westbye A.B."/>
            <person name="Yadav S."/>
            <person name="Hopmans E.C."/>
            <person name="Dutilh B.E."/>
            <person name="Sinninghe Damste J.S."/>
        </authorList>
    </citation>
    <scope>NUCLEOTIDE SEQUENCE [LARGE SCALE GENOMIC DNA]</scope>
    <source>
        <strain evidence="13">NIOZ-UU100</strain>
    </source>
</reference>
<dbReference type="GO" id="GO:0005524">
    <property type="term" value="F:ATP binding"/>
    <property type="evidence" value="ECO:0007669"/>
    <property type="project" value="UniProtKB-UniRule"/>
</dbReference>
<name>A0A8J6TQL7_9GAMM</name>
<dbReference type="InterPro" id="IPR013750">
    <property type="entry name" value="GHMP_kinase_C_dom"/>
</dbReference>
<evidence type="ECO:0000256" key="6">
    <source>
        <dbReference type="ARBA" id="ARBA00022777"/>
    </source>
</evidence>
<evidence type="ECO:0000256" key="4">
    <source>
        <dbReference type="ARBA" id="ARBA00022679"/>
    </source>
</evidence>
<dbReference type="UniPathway" id="UPA00056">
    <property type="reaction ID" value="UER00094"/>
</dbReference>
<dbReference type="GO" id="GO:0050515">
    <property type="term" value="F:4-(cytidine 5'-diphospho)-2-C-methyl-D-erythritol kinase activity"/>
    <property type="evidence" value="ECO:0007669"/>
    <property type="project" value="UniProtKB-UniRule"/>
</dbReference>
<dbReference type="PANTHER" id="PTHR43527">
    <property type="entry name" value="4-DIPHOSPHOCYTIDYL-2-C-METHYL-D-ERYTHRITOL KINASE, CHLOROPLASTIC"/>
    <property type="match status" value="1"/>
</dbReference>
<sequence length="283" mass="30288">METQQQTVWPAPAKLNLFLHVTGRRSDGYHELQTVFQFVDLQDQISIEVTDSGEIERPTGLEGVSAEDDLVVQAAKALQKQTDTSFGAIINVDKQIPAGGGLGGGSSDAATILVALNKLWSTGLSQAELSAIGLQLGADVPIFIYGKSAWAEGVGEELVTVEPPEYTYLLLDPGVSVSTADIFQAKELTRNTPKAKIAGFLRGSLANSGRNDCEPVVIARYPEIAEALKWLSQFGDARMTGTGGCLFVALSDHAEAERIRGQLPEKWSGFVVRGMNRSPLVTG</sequence>
<evidence type="ECO:0000256" key="9">
    <source>
        <dbReference type="ARBA" id="ARBA00032554"/>
    </source>
</evidence>
<dbReference type="PANTHER" id="PTHR43527:SF2">
    <property type="entry name" value="4-DIPHOSPHOCYTIDYL-2-C-METHYL-D-ERYTHRITOL KINASE, CHLOROPLASTIC"/>
    <property type="match status" value="1"/>
</dbReference>
<dbReference type="PIRSF" id="PIRSF010376">
    <property type="entry name" value="IspE"/>
    <property type="match status" value="1"/>
</dbReference>
<dbReference type="Pfam" id="PF08544">
    <property type="entry name" value="GHMP_kinases_C"/>
    <property type="match status" value="1"/>
</dbReference>
<evidence type="ECO:0000259" key="11">
    <source>
        <dbReference type="Pfam" id="PF00288"/>
    </source>
</evidence>
<dbReference type="HAMAP" id="MF_00061">
    <property type="entry name" value="IspE"/>
    <property type="match status" value="1"/>
</dbReference>
<dbReference type="InterPro" id="IPR036554">
    <property type="entry name" value="GHMP_kinase_C_sf"/>
</dbReference>
<evidence type="ECO:0000256" key="8">
    <source>
        <dbReference type="ARBA" id="ARBA00023229"/>
    </source>
</evidence>
<feature type="active site" evidence="10">
    <location>
        <position position="14"/>
    </location>
</feature>